<feature type="domain" description="Transglycosylase SLT" evidence="2">
    <location>
        <begin position="46"/>
        <end position="155"/>
    </location>
</feature>
<dbReference type="GO" id="GO:0016020">
    <property type="term" value="C:membrane"/>
    <property type="evidence" value="ECO:0007669"/>
    <property type="project" value="InterPro"/>
</dbReference>
<dbReference type="Pfam" id="PF01464">
    <property type="entry name" value="SLT"/>
    <property type="match status" value="1"/>
</dbReference>
<proteinExistence type="inferred from homology"/>
<dbReference type="CDD" id="cd16896">
    <property type="entry name" value="LT_Slt70-like"/>
    <property type="match status" value="1"/>
</dbReference>
<dbReference type="SUPFAM" id="SSF53955">
    <property type="entry name" value="Lysozyme-like"/>
    <property type="match status" value="1"/>
</dbReference>
<evidence type="ECO:0000313" key="3">
    <source>
        <dbReference type="EMBL" id="ADY56452.1"/>
    </source>
</evidence>
<dbReference type="GO" id="GO:0000270">
    <property type="term" value="P:peptidoglycan metabolic process"/>
    <property type="evidence" value="ECO:0007669"/>
    <property type="project" value="InterPro"/>
</dbReference>
<dbReference type="EMBL" id="CP002547">
    <property type="protein sequence ID" value="ADY56452.1"/>
    <property type="molecule type" value="Genomic_DNA"/>
</dbReference>
<evidence type="ECO:0000256" key="1">
    <source>
        <dbReference type="ARBA" id="ARBA00007734"/>
    </source>
</evidence>
<dbReference type="OrthoDB" id="9815002at2"/>
<dbReference type="InterPro" id="IPR000189">
    <property type="entry name" value="Transglyc_AS"/>
</dbReference>
<dbReference type="InterPro" id="IPR008258">
    <property type="entry name" value="Transglycosylase_SLT_dom_1"/>
</dbReference>
<dbReference type="RefSeq" id="WP_013625319.1">
    <property type="nucleotide sequence ID" value="NC_015172.1"/>
</dbReference>
<dbReference type="InterPro" id="IPR023346">
    <property type="entry name" value="Lysozyme-like_dom_sf"/>
</dbReference>
<dbReference type="AlphaFoldDB" id="F0T2Q3"/>
<organism evidence="3 4">
    <name type="scientific">Syntrophobotulus glycolicus (strain DSM 8271 / FlGlyR)</name>
    <dbReference type="NCBI Taxonomy" id="645991"/>
    <lineage>
        <taxon>Bacteria</taxon>
        <taxon>Bacillati</taxon>
        <taxon>Bacillota</taxon>
        <taxon>Clostridia</taxon>
        <taxon>Eubacteriales</taxon>
        <taxon>Desulfitobacteriaceae</taxon>
        <taxon>Syntrophobotulus</taxon>
    </lineage>
</organism>
<dbReference type="PANTHER" id="PTHR37423">
    <property type="entry name" value="SOLUBLE LYTIC MUREIN TRANSGLYCOSYLASE-RELATED"/>
    <property type="match status" value="1"/>
</dbReference>
<evidence type="ECO:0000313" key="4">
    <source>
        <dbReference type="Proteomes" id="UP000007488"/>
    </source>
</evidence>
<accession>F0T2Q3</accession>
<dbReference type="eggNOG" id="COG0741">
    <property type="taxonomic scope" value="Bacteria"/>
</dbReference>
<sequence>MAGVVQGVLKNKTKSSILGLVLVLTILVAQSNLIPKLFYPYPYKQIINKYAIEYNTDSLLVVSVIKAESSFLPFSSSDKGAIGLMQLMPDTAREISQKLGEDYAAIDLKDPETNIRYGSMYLAGLSKQYDGNTVLTLAAYNAGSGRVKEWLKTTGLGLDNYSVKDIPFPETRTYVEKVLKYHQEYSKLY</sequence>
<dbReference type="HOGENOM" id="CLU_065765_7_0_9"/>
<evidence type="ECO:0000259" key="2">
    <source>
        <dbReference type="Pfam" id="PF01464"/>
    </source>
</evidence>
<dbReference type="Gene3D" id="1.10.530.10">
    <property type="match status" value="1"/>
</dbReference>
<dbReference type="PROSITE" id="PS00922">
    <property type="entry name" value="TRANSGLYCOSYLASE"/>
    <property type="match status" value="1"/>
</dbReference>
<dbReference type="GO" id="GO:0008933">
    <property type="term" value="F:peptidoglycan lytic transglycosylase activity"/>
    <property type="evidence" value="ECO:0007669"/>
    <property type="project" value="InterPro"/>
</dbReference>
<dbReference type="PANTHER" id="PTHR37423:SF2">
    <property type="entry name" value="MEMBRANE-BOUND LYTIC MUREIN TRANSGLYCOSYLASE C"/>
    <property type="match status" value="1"/>
</dbReference>
<dbReference type="Proteomes" id="UP000007488">
    <property type="component" value="Chromosome"/>
</dbReference>
<protein>
    <submittedName>
        <fullName evidence="3">Lytic transglycosylase catalytic</fullName>
    </submittedName>
</protein>
<name>F0T2Q3_SYNGF</name>
<dbReference type="KEGG" id="sgy:Sgly_2163"/>
<comment type="similarity">
    <text evidence="1">Belongs to the transglycosylase Slt family.</text>
</comment>
<keyword evidence="4" id="KW-1185">Reference proteome</keyword>
<gene>
    <name evidence="3" type="ordered locus">Sgly_2163</name>
</gene>
<reference evidence="4" key="2">
    <citation type="submission" date="2011-02" db="EMBL/GenBank/DDBJ databases">
        <title>The complete genome of Syntrophobotulus glycolicus DSM 8271.</title>
        <authorList>
            <person name="Lucas S."/>
            <person name="Copeland A."/>
            <person name="Lapidus A."/>
            <person name="Bruce D."/>
            <person name="Goodwin L."/>
            <person name="Pitluck S."/>
            <person name="Kyrpides N."/>
            <person name="Mavromatis K."/>
            <person name="Pagani I."/>
            <person name="Ivanova N."/>
            <person name="Mikhailova N."/>
            <person name="Chertkov O."/>
            <person name="Held B."/>
            <person name="Detter J.C."/>
            <person name="Tapia R."/>
            <person name="Han C."/>
            <person name="Land M."/>
            <person name="Hauser L."/>
            <person name="Markowitz V."/>
            <person name="Cheng J.-F."/>
            <person name="Hugenholtz P."/>
            <person name="Woyke T."/>
            <person name="Wu D."/>
            <person name="Spring S."/>
            <person name="Schroeder M."/>
            <person name="Brambilla E."/>
            <person name="Klenk H.-P."/>
            <person name="Eisen J.A."/>
        </authorList>
    </citation>
    <scope>NUCLEOTIDE SEQUENCE [LARGE SCALE GENOMIC DNA]</scope>
    <source>
        <strain evidence="4">DSM 8271 / FlGlyR</strain>
    </source>
</reference>
<dbReference type="STRING" id="645991.Sgly_2163"/>
<reference evidence="3 4" key="1">
    <citation type="journal article" date="2011" name="Stand. Genomic Sci.">
        <title>Complete genome sequence of Syntrophobotulus glycolicus type strain (FlGlyR).</title>
        <authorList>
            <person name="Han C."/>
            <person name="Mwirichia R."/>
            <person name="Chertkov O."/>
            <person name="Held B."/>
            <person name="Lapidus A."/>
            <person name="Nolan M."/>
            <person name="Lucas S."/>
            <person name="Hammon N."/>
            <person name="Deshpande S."/>
            <person name="Cheng J.F."/>
            <person name="Tapia R."/>
            <person name="Goodwin L."/>
            <person name="Pitluck S."/>
            <person name="Huntemann M."/>
            <person name="Liolios K."/>
            <person name="Ivanova N."/>
            <person name="Pagani I."/>
            <person name="Mavromatis K."/>
            <person name="Ovchinikova G."/>
            <person name="Pati A."/>
            <person name="Chen A."/>
            <person name="Palaniappan K."/>
            <person name="Land M."/>
            <person name="Hauser L."/>
            <person name="Brambilla E.M."/>
            <person name="Rohde M."/>
            <person name="Spring S."/>
            <person name="Sikorski J."/>
            <person name="Goker M."/>
            <person name="Woyke T."/>
            <person name="Bristow J."/>
            <person name="Eisen J.A."/>
            <person name="Markowitz V."/>
            <person name="Hugenholtz P."/>
            <person name="Kyrpides N.C."/>
            <person name="Klenk H.P."/>
            <person name="Detter J.C."/>
        </authorList>
    </citation>
    <scope>NUCLEOTIDE SEQUENCE [LARGE SCALE GENOMIC DNA]</scope>
    <source>
        <strain evidence="4">DSM 8271 / FlGlyR</strain>
    </source>
</reference>